<feature type="compositionally biased region" description="Low complexity" evidence="3">
    <location>
        <begin position="625"/>
        <end position="637"/>
    </location>
</feature>
<protein>
    <submittedName>
        <fullName evidence="5">Phage tail tape measure protein</fullName>
    </submittedName>
</protein>
<sequence>MARKTFEMSFQIGGKLASSFTNAFQGVSKNLVNVRNQARQTQRDLDRLNNDFKRGKITQDQYSEATERMTRELTKLEQAQKRVQNFRTAFSNGLNTTKQVASITALGSTVAATAIALDSVNQAGRFEQQMAKVGVIAGASSSDLQRLNNTALELGASTSLSASQVASAMTELAAKGMDTNKIINAMPGILSAAEASGEDLAMTSDVVTSALNAFELGAEKANHVADVMAMSANKTAAGVEDLGYSFKYAAPVANTLGIRMEELASATGLMVDRGLAGEQAGTSLRMALIRLSDPPKEARKVLDKLNLSVTDSEGKFKSLAELSEEWNKATKDLTDTQKVQYASTVFGTEAATGMINLFAAGADKIDNLTTSLETSTGAANEAAKAMKDNYAGSLEQLQGAYESAQIKFMTPVLPVLEDTFKGLTGMIDDNMGGIEKAGEKFASGLRDILDPFAMQKPEFSKELQLYPEAMAQYQKDMKKYNLFQDMDFGDKVVYMLDETMTKVEEWLSGSGGESMNKIFTKLGEIAAKAWYKAFTGAVETSMENLGEGNVFSALGTGALAYMLGGGALIKGGIGLGRGAINLGKKVFNKRGSSAKEITSNSSNTKKKNNNSSNDNKKKKNKKKQAQNTNTPNNNRTKASTSSSKKNGIGGAFSKATGFLGKGAKFVGQRLLPIAVATTALDAATSDDKPKAIASGAGGIAGGLGGAAAGAAAGSVVPLIGTTIGGIIGGIIGSVGGSVAGGKAVDASNPKVANYASQRATTIAQKEMPTGRFSNSSSNKINTEASKVSEDTKKLKESTTKVNDSLKALAEQSKNAEGWLESLKGIKTAGQQVEEALRNLSTRINNVQVPSSIGGTQGLNKRVSYDG</sequence>
<feature type="region of interest" description="Disordered" evidence="3">
    <location>
        <begin position="768"/>
        <end position="795"/>
    </location>
</feature>
<dbReference type="RefSeq" id="WP_153406452.1">
    <property type="nucleotide sequence ID" value="NZ_ML762446.1"/>
</dbReference>
<accession>A0A7C8KRU5</accession>
<dbReference type="OrthoDB" id="28713at2"/>
<feature type="compositionally biased region" description="Low complexity" evidence="3">
    <location>
        <begin position="598"/>
        <end position="613"/>
    </location>
</feature>
<dbReference type="PANTHER" id="PTHR37813:SF1">
    <property type="entry name" value="FELS-2 PROPHAGE PROTEIN"/>
    <property type="match status" value="1"/>
</dbReference>
<dbReference type="Pfam" id="PF10145">
    <property type="entry name" value="PhageMin_Tail"/>
    <property type="match status" value="1"/>
</dbReference>
<dbReference type="PANTHER" id="PTHR37813">
    <property type="entry name" value="FELS-2 PROPHAGE PROTEIN"/>
    <property type="match status" value="1"/>
</dbReference>
<keyword evidence="1" id="KW-1188">Viral release from host cell</keyword>
<evidence type="ECO:0000256" key="1">
    <source>
        <dbReference type="ARBA" id="ARBA00022612"/>
    </source>
</evidence>
<dbReference type="NCBIfam" id="TIGR01760">
    <property type="entry name" value="tape_meas_TP901"/>
    <property type="match status" value="1"/>
</dbReference>
<gene>
    <name evidence="5" type="ORF">F9U64_18970</name>
</gene>
<keyword evidence="2" id="KW-0175">Coiled coil</keyword>
<proteinExistence type="predicted"/>
<organism evidence="5 6">
    <name type="scientific">Gracilibacillus oryzae</name>
    <dbReference type="NCBI Taxonomy" id="1672701"/>
    <lineage>
        <taxon>Bacteria</taxon>
        <taxon>Bacillati</taxon>
        <taxon>Bacillota</taxon>
        <taxon>Bacilli</taxon>
        <taxon>Bacillales</taxon>
        <taxon>Bacillaceae</taxon>
        <taxon>Gracilibacillus</taxon>
    </lineage>
</organism>
<evidence type="ECO:0000313" key="6">
    <source>
        <dbReference type="Proteomes" id="UP000480246"/>
    </source>
</evidence>
<dbReference type="Proteomes" id="UP000480246">
    <property type="component" value="Unassembled WGS sequence"/>
</dbReference>
<feature type="coiled-coil region" evidence="2">
    <location>
        <begin position="31"/>
        <end position="82"/>
    </location>
</feature>
<dbReference type="AlphaFoldDB" id="A0A7C8KRU5"/>
<comment type="caution">
    <text evidence="5">The sequence shown here is derived from an EMBL/GenBank/DDBJ whole genome shotgun (WGS) entry which is preliminary data.</text>
</comment>
<evidence type="ECO:0000256" key="3">
    <source>
        <dbReference type="SAM" id="MobiDB-lite"/>
    </source>
</evidence>
<feature type="domain" description="Phage tail tape measure protein" evidence="4">
    <location>
        <begin position="149"/>
        <end position="347"/>
    </location>
</feature>
<evidence type="ECO:0000313" key="5">
    <source>
        <dbReference type="EMBL" id="KAB8126904.1"/>
    </source>
</evidence>
<feature type="compositionally biased region" description="Polar residues" evidence="3">
    <location>
        <begin position="771"/>
        <end position="785"/>
    </location>
</feature>
<feature type="compositionally biased region" description="Basic and acidic residues" evidence="3">
    <location>
        <begin position="786"/>
        <end position="795"/>
    </location>
</feature>
<evidence type="ECO:0000259" key="4">
    <source>
        <dbReference type="Pfam" id="PF10145"/>
    </source>
</evidence>
<dbReference type="EMBL" id="WEID01000099">
    <property type="protein sequence ID" value="KAB8126904.1"/>
    <property type="molecule type" value="Genomic_DNA"/>
</dbReference>
<feature type="region of interest" description="Disordered" evidence="3">
    <location>
        <begin position="591"/>
        <end position="646"/>
    </location>
</feature>
<evidence type="ECO:0000256" key="2">
    <source>
        <dbReference type="SAM" id="Coils"/>
    </source>
</evidence>
<reference evidence="5 6" key="1">
    <citation type="submission" date="2019-10" db="EMBL/GenBank/DDBJ databases">
        <title>Gracilibacillus sp. nov. isolated from rice seeds.</title>
        <authorList>
            <person name="He S."/>
        </authorList>
    </citation>
    <scope>NUCLEOTIDE SEQUENCE [LARGE SCALE GENOMIC DNA]</scope>
    <source>
        <strain evidence="5 6">TD8</strain>
    </source>
</reference>
<name>A0A7C8KRU5_9BACI</name>
<keyword evidence="6" id="KW-1185">Reference proteome</keyword>
<dbReference type="InterPro" id="IPR010090">
    <property type="entry name" value="Phage_tape_meas"/>
</dbReference>